<dbReference type="InterPro" id="IPR013563">
    <property type="entry name" value="Oligopep_ABC_C"/>
</dbReference>
<comment type="subcellular location">
    <subcellularLocation>
        <location evidence="1">Cell membrane</location>
        <topology evidence="1">Peripheral membrane protein</topology>
    </subcellularLocation>
</comment>
<proteinExistence type="inferred from homology"/>
<evidence type="ECO:0000313" key="10">
    <source>
        <dbReference type="Proteomes" id="UP000250462"/>
    </source>
</evidence>
<reference evidence="9 10" key="1">
    <citation type="submission" date="2018-06" db="EMBL/GenBank/DDBJ databases">
        <title>Phytoactinopolyspora halophila sp. nov., a novel halophilic actinomycete isolated from a saline soil in China.</title>
        <authorList>
            <person name="Tang S.-K."/>
        </authorList>
    </citation>
    <scope>NUCLEOTIDE SEQUENCE [LARGE SCALE GENOMIC DNA]</scope>
    <source>
        <strain evidence="9 10">YIM 96934</strain>
    </source>
</reference>
<evidence type="ECO:0000256" key="4">
    <source>
        <dbReference type="ARBA" id="ARBA00022475"/>
    </source>
</evidence>
<evidence type="ECO:0000256" key="5">
    <source>
        <dbReference type="ARBA" id="ARBA00022741"/>
    </source>
</evidence>
<dbReference type="GO" id="GO:0015833">
    <property type="term" value="P:peptide transport"/>
    <property type="evidence" value="ECO:0007669"/>
    <property type="project" value="InterPro"/>
</dbReference>
<evidence type="ECO:0000313" key="9">
    <source>
        <dbReference type="EMBL" id="RAW14890.1"/>
    </source>
</evidence>
<protein>
    <submittedName>
        <fullName evidence="9">ABC transporter ATP-binding protein</fullName>
    </submittedName>
</protein>
<dbReference type="Pfam" id="PF00005">
    <property type="entry name" value="ABC_tran"/>
    <property type="match status" value="1"/>
</dbReference>
<keyword evidence="3" id="KW-0813">Transport</keyword>
<dbReference type="GO" id="GO:0005886">
    <property type="term" value="C:plasma membrane"/>
    <property type="evidence" value="ECO:0007669"/>
    <property type="project" value="UniProtKB-SubCell"/>
</dbReference>
<dbReference type="InterPro" id="IPR050388">
    <property type="entry name" value="ABC_Ni/Peptide_Import"/>
</dbReference>
<dbReference type="GO" id="GO:0016887">
    <property type="term" value="F:ATP hydrolysis activity"/>
    <property type="evidence" value="ECO:0007669"/>
    <property type="project" value="InterPro"/>
</dbReference>
<dbReference type="PANTHER" id="PTHR43297:SF2">
    <property type="entry name" value="DIPEPTIDE TRANSPORT ATP-BINDING PROTEIN DPPD"/>
    <property type="match status" value="1"/>
</dbReference>
<dbReference type="Proteomes" id="UP000250462">
    <property type="component" value="Unassembled WGS sequence"/>
</dbReference>
<dbReference type="InterPro" id="IPR003593">
    <property type="entry name" value="AAA+_ATPase"/>
</dbReference>
<dbReference type="SMART" id="SM00382">
    <property type="entry name" value="AAA"/>
    <property type="match status" value="1"/>
</dbReference>
<evidence type="ECO:0000256" key="6">
    <source>
        <dbReference type="ARBA" id="ARBA00022840"/>
    </source>
</evidence>
<evidence type="ECO:0000259" key="8">
    <source>
        <dbReference type="PROSITE" id="PS50893"/>
    </source>
</evidence>
<dbReference type="InterPro" id="IPR027417">
    <property type="entry name" value="P-loop_NTPase"/>
</dbReference>
<dbReference type="Gene3D" id="3.40.50.300">
    <property type="entry name" value="P-loop containing nucleotide triphosphate hydrolases"/>
    <property type="match status" value="1"/>
</dbReference>
<dbReference type="SUPFAM" id="SSF52540">
    <property type="entry name" value="P-loop containing nucleoside triphosphate hydrolases"/>
    <property type="match status" value="1"/>
</dbReference>
<dbReference type="AlphaFoldDB" id="A0A329QRB0"/>
<organism evidence="9 10">
    <name type="scientific">Phytoactinopolyspora halophila</name>
    <dbReference type="NCBI Taxonomy" id="1981511"/>
    <lineage>
        <taxon>Bacteria</taxon>
        <taxon>Bacillati</taxon>
        <taxon>Actinomycetota</taxon>
        <taxon>Actinomycetes</taxon>
        <taxon>Jiangellales</taxon>
        <taxon>Jiangellaceae</taxon>
        <taxon>Phytoactinopolyspora</taxon>
    </lineage>
</organism>
<keyword evidence="10" id="KW-1185">Reference proteome</keyword>
<evidence type="ECO:0000256" key="1">
    <source>
        <dbReference type="ARBA" id="ARBA00004202"/>
    </source>
</evidence>
<dbReference type="InterPro" id="IPR003439">
    <property type="entry name" value="ABC_transporter-like_ATP-bd"/>
</dbReference>
<keyword evidence="7" id="KW-0472">Membrane</keyword>
<dbReference type="Pfam" id="PF08352">
    <property type="entry name" value="oligo_HPY"/>
    <property type="match status" value="1"/>
</dbReference>
<comment type="similarity">
    <text evidence="2">Belongs to the ABC transporter superfamily.</text>
</comment>
<dbReference type="PANTHER" id="PTHR43297">
    <property type="entry name" value="OLIGOPEPTIDE TRANSPORT ATP-BINDING PROTEIN APPD"/>
    <property type="match status" value="1"/>
</dbReference>
<name>A0A329QRB0_9ACTN</name>
<dbReference type="OrthoDB" id="9809030at2"/>
<sequence length="333" mass="35617">MRIRDLTVVYKTPAGELPAVSEIDMDLPAGTITGLVGESGSGKSTLALSLLNAVQPPGRISSGTVEIDGLGDVVPLQGDKLRRVRGGQIGYVFQAAQNSLNPLKTVGKQLLDLGRSHDVDDLRALVSEAKELLGRMGLDGARVLDSYQHELSGGMRQRVGIMLALVLNAHVVVLDEPTTALDMITQANILEIIRNIHAERGLTTLVITHDIGVVAEVADQLAVMYGGRIVERGPVRSVLGEPRHPYTQGLIRAIPRLTGDIDQARALPGRPPTLGTIPERGCVFRDRCELRMSVCDTVEPVLERHADQLVACHAVAGQEPDGGAPTDDGQEQT</sequence>
<dbReference type="NCBIfam" id="TIGR01727">
    <property type="entry name" value="oligo_HPY"/>
    <property type="match status" value="1"/>
</dbReference>
<dbReference type="PROSITE" id="PS50893">
    <property type="entry name" value="ABC_TRANSPORTER_2"/>
    <property type="match status" value="1"/>
</dbReference>
<gene>
    <name evidence="9" type="ORF">DPM12_09730</name>
</gene>
<dbReference type="CDD" id="cd03257">
    <property type="entry name" value="ABC_NikE_OppD_transporters"/>
    <property type="match status" value="1"/>
</dbReference>
<keyword evidence="4" id="KW-1003">Cell membrane</keyword>
<evidence type="ECO:0000256" key="2">
    <source>
        <dbReference type="ARBA" id="ARBA00005417"/>
    </source>
</evidence>
<evidence type="ECO:0000256" key="7">
    <source>
        <dbReference type="ARBA" id="ARBA00023136"/>
    </source>
</evidence>
<keyword evidence="6 9" id="KW-0067">ATP-binding</keyword>
<comment type="caution">
    <text evidence="9">The sequence shown here is derived from an EMBL/GenBank/DDBJ whole genome shotgun (WGS) entry which is preliminary data.</text>
</comment>
<evidence type="ECO:0000256" key="3">
    <source>
        <dbReference type="ARBA" id="ARBA00022448"/>
    </source>
</evidence>
<feature type="domain" description="ABC transporter" evidence="8">
    <location>
        <begin position="1"/>
        <end position="251"/>
    </location>
</feature>
<accession>A0A329QRB0</accession>
<dbReference type="GO" id="GO:0005524">
    <property type="term" value="F:ATP binding"/>
    <property type="evidence" value="ECO:0007669"/>
    <property type="project" value="UniProtKB-KW"/>
</dbReference>
<dbReference type="EMBL" id="QMIG01000007">
    <property type="protein sequence ID" value="RAW14890.1"/>
    <property type="molecule type" value="Genomic_DNA"/>
</dbReference>
<keyword evidence="5" id="KW-0547">Nucleotide-binding</keyword>